<dbReference type="PROSITE" id="PS50110">
    <property type="entry name" value="RESPONSE_REGULATORY"/>
    <property type="match status" value="1"/>
</dbReference>
<proteinExistence type="predicted"/>
<sequence>MPHTCLIAAHDPWFIQLLRIFSEESGVRVVQAFEGQDVLPLALQEKPAIVFLQIDLPGQVMGQEVLKLLKRNSATAQIPVFAFSWRAQERLDEIIGDITGFLQEPITYEAFVDALTKAGVHFQDRSPEGRDKVQTASRPSRMQTLDRPVKRRASGESRKAG</sequence>
<organism evidence="5">
    <name type="scientific">Anaerolinea thermolimosa</name>
    <dbReference type="NCBI Taxonomy" id="229919"/>
    <lineage>
        <taxon>Bacteria</taxon>
        <taxon>Bacillati</taxon>
        <taxon>Chloroflexota</taxon>
        <taxon>Anaerolineae</taxon>
        <taxon>Anaerolineales</taxon>
        <taxon>Anaerolineaceae</taxon>
        <taxon>Anaerolinea</taxon>
    </lineage>
</organism>
<reference evidence="5" key="1">
    <citation type="journal article" date="2020" name="mSystems">
        <title>Genome- and Community-Level Interaction Insights into Carbon Utilization and Element Cycling Functions of Hydrothermarchaeota in Hydrothermal Sediment.</title>
        <authorList>
            <person name="Zhou Z."/>
            <person name="Liu Y."/>
            <person name="Xu W."/>
            <person name="Pan J."/>
            <person name="Luo Z.H."/>
            <person name="Li M."/>
        </authorList>
    </citation>
    <scope>NUCLEOTIDE SEQUENCE [LARGE SCALE GENOMIC DNA]</scope>
    <source>
        <strain evidence="5">SpSt-573</strain>
    </source>
</reference>
<comment type="caution">
    <text evidence="2">Lacks conserved residue(s) required for the propagation of feature annotation.</text>
</comment>
<dbReference type="Pfam" id="PF00072">
    <property type="entry name" value="Response_reg"/>
    <property type="match status" value="1"/>
</dbReference>
<dbReference type="PANTHER" id="PTHR44591:SF20">
    <property type="entry name" value="PROTEIN PILH"/>
    <property type="match status" value="1"/>
</dbReference>
<feature type="region of interest" description="Disordered" evidence="3">
    <location>
        <begin position="123"/>
        <end position="161"/>
    </location>
</feature>
<feature type="compositionally biased region" description="Polar residues" evidence="3">
    <location>
        <begin position="134"/>
        <end position="143"/>
    </location>
</feature>
<name>A0A7C4KGK1_9CHLR</name>
<evidence type="ECO:0000256" key="1">
    <source>
        <dbReference type="ARBA" id="ARBA00022553"/>
    </source>
</evidence>
<evidence type="ECO:0000256" key="3">
    <source>
        <dbReference type="SAM" id="MobiDB-lite"/>
    </source>
</evidence>
<protein>
    <submittedName>
        <fullName evidence="5">Response regulator</fullName>
    </submittedName>
</protein>
<dbReference type="EMBL" id="DSYK01000180">
    <property type="protein sequence ID" value="HGS20916.1"/>
    <property type="molecule type" value="Genomic_DNA"/>
</dbReference>
<dbReference type="AlphaFoldDB" id="A0A7C4KGK1"/>
<gene>
    <name evidence="5" type="ORF">ENT37_03485</name>
</gene>
<dbReference type="PANTHER" id="PTHR44591">
    <property type="entry name" value="STRESS RESPONSE REGULATOR PROTEIN 1"/>
    <property type="match status" value="1"/>
</dbReference>
<accession>A0A7C4KGK1</accession>
<evidence type="ECO:0000313" key="5">
    <source>
        <dbReference type="EMBL" id="HGS20916.1"/>
    </source>
</evidence>
<dbReference type="InterPro" id="IPR001789">
    <property type="entry name" value="Sig_transdc_resp-reg_receiver"/>
</dbReference>
<comment type="caution">
    <text evidence="5">The sequence shown here is derived from an EMBL/GenBank/DDBJ whole genome shotgun (WGS) entry which is preliminary data.</text>
</comment>
<feature type="compositionally biased region" description="Basic and acidic residues" evidence="3">
    <location>
        <begin position="123"/>
        <end position="133"/>
    </location>
</feature>
<evidence type="ECO:0000256" key="2">
    <source>
        <dbReference type="PROSITE-ProRule" id="PRU00169"/>
    </source>
</evidence>
<dbReference type="GO" id="GO:0000160">
    <property type="term" value="P:phosphorelay signal transduction system"/>
    <property type="evidence" value="ECO:0007669"/>
    <property type="project" value="InterPro"/>
</dbReference>
<dbReference type="Gene3D" id="3.40.50.2300">
    <property type="match status" value="1"/>
</dbReference>
<keyword evidence="1" id="KW-0597">Phosphoprotein</keyword>
<dbReference type="InterPro" id="IPR050595">
    <property type="entry name" value="Bact_response_regulator"/>
</dbReference>
<feature type="domain" description="Response regulatory" evidence="4">
    <location>
        <begin position="4"/>
        <end position="119"/>
    </location>
</feature>
<evidence type="ECO:0000259" key="4">
    <source>
        <dbReference type="PROSITE" id="PS50110"/>
    </source>
</evidence>
<dbReference type="SUPFAM" id="SSF52172">
    <property type="entry name" value="CheY-like"/>
    <property type="match status" value="1"/>
</dbReference>
<dbReference type="InterPro" id="IPR011006">
    <property type="entry name" value="CheY-like_superfamily"/>
</dbReference>